<evidence type="ECO:0000313" key="1">
    <source>
        <dbReference type="EMBL" id="GKV02364.1"/>
    </source>
</evidence>
<proteinExistence type="predicted"/>
<comment type="caution">
    <text evidence="1">The sequence shown here is derived from an EMBL/GenBank/DDBJ whole genome shotgun (WGS) entry which is preliminary data.</text>
</comment>
<gene>
    <name evidence="1" type="ORF">SLEP1_g14811</name>
</gene>
<keyword evidence="2" id="KW-1185">Reference proteome</keyword>
<sequence length="34" mass="3819">MASHWSGLNIRHHFTEPYPNMSAKYSGVIATTTL</sequence>
<name>A0AAV5IW17_9ROSI</name>
<dbReference type="AlphaFoldDB" id="A0AAV5IW17"/>
<dbReference type="EMBL" id="BPVZ01000018">
    <property type="protein sequence ID" value="GKV02364.1"/>
    <property type="molecule type" value="Genomic_DNA"/>
</dbReference>
<accession>A0AAV5IW17</accession>
<reference evidence="1 2" key="1">
    <citation type="journal article" date="2021" name="Commun. Biol.">
        <title>The genome of Shorea leprosula (Dipterocarpaceae) highlights the ecological relevance of drought in aseasonal tropical rainforests.</title>
        <authorList>
            <person name="Ng K.K.S."/>
            <person name="Kobayashi M.J."/>
            <person name="Fawcett J.A."/>
            <person name="Hatakeyama M."/>
            <person name="Paape T."/>
            <person name="Ng C.H."/>
            <person name="Ang C.C."/>
            <person name="Tnah L.H."/>
            <person name="Lee C.T."/>
            <person name="Nishiyama T."/>
            <person name="Sese J."/>
            <person name="O'Brien M.J."/>
            <person name="Copetti D."/>
            <person name="Mohd Noor M.I."/>
            <person name="Ong R.C."/>
            <person name="Putra M."/>
            <person name="Sireger I.Z."/>
            <person name="Indrioko S."/>
            <person name="Kosugi Y."/>
            <person name="Izuno A."/>
            <person name="Isagi Y."/>
            <person name="Lee S.L."/>
            <person name="Shimizu K.K."/>
        </authorList>
    </citation>
    <scope>NUCLEOTIDE SEQUENCE [LARGE SCALE GENOMIC DNA]</scope>
    <source>
        <strain evidence="1">214</strain>
    </source>
</reference>
<evidence type="ECO:0000313" key="2">
    <source>
        <dbReference type="Proteomes" id="UP001054252"/>
    </source>
</evidence>
<protein>
    <submittedName>
        <fullName evidence="1">Uncharacterized protein</fullName>
    </submittedName>
</protein>
<dbReference type="Proteomes" id="UP001054252">
    <property type="component" value="Unassembled WGS sequence"/>
</dbReference>
<organism evidence="1 2">
    <name type="scientific">Rubroshorea leprosula</name>
    <dbReference type="NCBI Taxonomy" id="152421"/>
    <lineage>
        <taxon>Eukaryota</taxon>
        <taxon>Viridiplantae</taxon>
        <taxon>Streptophyta</taxon>
        <taxon>Embryophyta</taxon>
        <taxon>Tracheophyta</taxon>
        <taxon>Spermatophyta</taxon>
        <taxon>Magnoliopsida</taxon>
        <taxon>eudicotyledons</taxon>
        <taxon>Gunneridae</taxon>
        <taxon>Pentapetalae</taxon>
        <taxon>rosids</taxon>
        <taxon>malvids</taxon>
        <taxon>Malvales</taxon>
        <taxon>Dipterocarpaceae</taxon>
        <taxon>Rubroshorea</taxon>
    </lineage>
</organism>